<gene>
    <name evidence="1" type="ORF">JKP88DRAFT_354441</name>
</gene>
<dbReference type="Proteomes" id="UP000664859">
    <property type="component" value="Unassembled WGS sequence"/>
</dbReference>
<reference evidence="1" key="1">
    <citation type="submission" date="2021-02" db="EMBL/GenBank/DDBJ databases">
        <title>First Annotated Genome of the Yellow-green Alga Tribonema minus.</title>
        <authorList>
            <person name="Mahan K.M."/>
        </authorList>
    </citation>
    <scope>NUCLEOTIDE SEQUENCE</scope>
    <source>
        <strain evidence="1">UTEX B ZZ1240</strain>
    </source>
</reference>
<dbReference type="PANTHER" id="PTHR35115">
    <property type="entry name" value="CYCLIN DELTA-3"/>
    <property type="match status" value="1"/>
</dbReference>
<proteinExistence type="predicted"/>
<comment type="caution">
    <text evidence="1">The sequence shown here is derived from an EMBL/GenBank/DDBJ whole genome shotgun (WGS) entry which is preliminary data.</text>
</comment>
<sequence length="325" mass="35674">MSTLSDVDASPYLEFLNEKAVAANPPRRLSTLLQLLQFKGMAPCDPADRKGLNPFFIPMATDVDGTKVGLLRWPTAPEHLAMPLVRSNSGSSPSSGLQLLATDVDHYIKRIAAEEDFKGSPMAREVIALANNGLWDSQEPYVAGSVKKLGYGVERYQMLKVAPFPDIYKWLVDAHLAKGDQISALATAEKFNEVFLGWGHPYAFYAQVLAGMTGRDAEAKDAAKVSLRCPCWTITRDAAELEAVCRIAGYSDMGEVKQLYQRLAEDPQHGKKTEGKAPAQIALDRAAHMMDAVIFGYQDWDSVRAGLADMYQEAGMPELADFVKL</sequence>
<dbReference type="PANTHER" id="PTHR35115:SF1">
    <property type="entry name" value="PROTEIN IN CHLOROPLAST ATPASE BIOGENESIS, CHLOROPLASTIC"/>
    <property type="match status" value="1"/>
</dbReference>
<keyword evidence="2" id="KW-1185">Reference proteome</keyword>
<organism evidence="1 2">
    <name type="scientific">Tribonema minus</name>
    <dbReference type="NCBI Taxonomy" id="303371"/>
    <lineage>
        <taxon>Eukaryota</taxon>
        <taxon>Sar</taxon>
        <taxon>Stramenopiles</taxon>
        <taxon>Ochrophyta</taxon>
        <taxon>PX clade</taxon>
        <taxon>Xanthophyceae</taxon>
        <taxon>Tribonematales</taxon>
        <taxon>Tribonemataceae</taxon>
        <taxon>Tribonema</taxon>
    </lineage>
</organism>
<dbReference type="AlphaFoldDB" id="A0A836CI50"/>
<dbReference type="EMBL" id="JAFCMP010000165">
    <property type="protein sequence ID" value="KAG5184481.1"/>
    <property type="molecule type" value="Genomic_DNA"/>
</dbReference>
<name>A0A836CI50_9STRA</name>
<protein>
    <submittedName>
        <fullName evidence="1">Uncharacterized protein</fullName>
    </submittedName>
</protein>
<evidence type="ECO:0000313" key="2">
    <source>
        <dbReference type="Proteomes" id="UP000664859"/>
    </source>
</evidence>
<accession>A0A836CI50</accession>
<evidence type="ECO:0000313" key="1">
    <source>
        <dbReference type="EMBL" id="KAG5184481.1"/>
    </source>
</evidence>
<dbReference type="OrthoDB" id="537706at2759"/>
<dbReference type="InterPro" id="IPR045287">
    <property type="entry name" value="PAB"/>
</dbReference>